<feature type="region of interest" description="Disordered" evidence="1">
    <location>
        <begin position="29"/>
        <end position="177"/>
    </location>
</feature>
<proteinExistence type="predicted"/>
<dbReference type="AlphaFoldDB" id="A0A059PWB7"/>
<accession>A0A059PWB7</accession>
<organism evidence="3">
    <name type="scientific">Podospora anserina</name>
    <name type="common">Pleurage anserina</name>
    <dbReference type="NCBI Taxonomy" id="2587412"/>
    <lineage>
        <taxon>Eukaryota</taxon>
        <taxon>Fungi</taxon>
        <taxon>Dikarya</taxon>
        <taxon>Ascomycota</taxon>
        <taxon>Pezizomycotina</taxon>
        <taxon>Sordariomycetes</taxon>
        <taxon>Sordariomycetidae</taxon>
        <taxon>Sordariales</taxon>
        <taxon>Podosporaceae</taxon>
        <taxon>Podospora</taxon>
    </lineage>
</organism>
<feature type="chain" id="PRO_5001581866" evidence="2">
    <location>
        <begin position="17"/>
        <end position="177"/>
    </location>
</feature>
<protein>
    <submittedName>
        <fullName evidence="3">Uncharacterized protein</fullName>
    </submittedName>
</protein>
<feature type="compositionally biased region" description="Basic and acidic residues" evidence="1">
    <location>
        <begin position="151"/>
        <end position="177"/>
    </location>
</feature>
<feature type="compositionally biased region" description="Basic and acidic residues" evidence="1">
    <location>
        <begin position="62"/>
        <end position="78"/>
    </location>
</feature>
<evidence type="ECO:0000256" key="1">
    <source>
        <dbReference type="SAM" id="MobiDB-lite"/>
    </source>
</evidence>
<dbReference type="VEuPathDB" id="FungiDB:PODANS_5_4075"/>
<evidence type="ECO:0000256" key="2">
    <source>
        <dbReference type="SAM" id="SignalP"/>
    </source>
</evidence>
<reference evidence="3" key="1">
    <citation type="journal article" date="2014" name="PLoS Genet.">
        <title>Genes that bias mendelian segregation.</title>
        <authorList>
            <person name="Grognet P."/>
            <person name="Lalucque H."/>
            <person name="Malagnac F."/>
            <person name="Silar P."/>
        </authorList>
    </citation>
    <scope>NUCLEOTIDE SEQUENCE</scope>
    <source>
        <strain evidence="3">T</strain>
    </source>
</reference>
<feature type="signal peptide" evidence="2">
    <location>
        <begin position="1"/>
        <end position="16"/>
    </location>
</feature>
<evidence type="ECO:0000313" key="3">
    <source>
        <dbReference type="EMBL" id="AGO59328.1"/>
    </source>
</evidence>
<keyword evidence="2" id="KW-0732">Signal</keyword>
<gene>
    <name evidence="3" type="ORF">Pa_5_4075</name>
</gene>
<name>A0A059PWB7_PODAS</name>
<dbReference type="EMBL" id="JX560967">
    <property type="protein sequence ID" value="AGO59328.1"/>
    <property type="molecule type" value="Genomic_DNA"/>
</dbReference>
<sequence length="177" mass="19372">MKYTMAVIAIIGLTNAIAMPKEASNGVNGLEARSARQPGFITVVKKRSDDPGPSRLPPSNGKGREVDDPVLDQLREQEEAYASEDSSSGKSRGDTVTPPTSEGEGTRSPSPEGMQPWRPEEDGEGPGSPTIPAFANSENRGAEEDPYGWEAHADRVREERERENPFGEFPRYDVNEW</sequence>